<dbReference type="Gramene" id="TraesCAD_scaffold_101247_01G000100.1">
    <property type="protein sequence ID" value="TraesCAD_scaffold_101247_01G000100.1"/>
    <property type="gene ID" value="TraesCAD_scaffold_101247_01G000100"/>
</dbReference>
<dbReference type="Gramene" id="TraesCS1D02G099300.1">
    <property type="protein sequence ID" value="TraesCS1D02G099300.1"/>
    <property type="gene ID" value="TraesCS1D02G099300"/>
</dbReference>
<reference evidence="3" key="1">
    <citation type="submission" date="2018-08" db="EMBL/GenBank/DDBJ databases">
        <authorList>
            <person name="Rossello M."/>
        </authorList>
    </citation>
    <scope>NUCLEOTIDE SEQUENCE [LARGE SCALE GENOMIC DNA]</scope>
    <source>
        <strain evidence="3">cv. Chinese Spring</strain>
    </source>
</reference>
<dbReference type="Gramene" id="TraesMAC1D03G00439870.1">
    <property type="protein sequence ID" value="TraesMAC1D03G00439870.1"/>
    <property type="gene ID" value="TraesMAC1D03G00439870"/>
</dbReference>
<dbReference type="EnsemblPlants" id="TraesCS1D02G099300.1">
    <property type="protein sequence ID" value="TraesCS1D02G099300.1"/>
    <property type="gene ID" value="TraesCS1D02G099300"/>
</dbReference>
<dbReference type="RefSeq" id="XP_044448513.1">
    <property type="nucleotide sequence ID" value="XM_044592578.1"/>
</dbReference>
<organism evidence="3">
    <name type="scientific">Triticum aestivum</name>
    <name type="common">Wheat</name>
    <dbReference type="NCBI Taxonomy" id="4565"/>
    <lineage>
        <taxon>Eukaryota</taxon>
        <taxon>Viridiplantae</taxon>
        <taxon>Streptophyta</taxon>
        <taxon>Embryophyta</taxon>
        <taxon>Tracheophyta</taxon>
        <taxon>Spermatophyta</taxon>
        <taxon>Magnoliopsida</taxon>
        <taxon>Liliopsida</taxon>
        <taxon>Poales</taxon>
        <taxon>Poaceae</taxon>
        <taxon>BOP clade</taxon>
        <taxon>Pooideae</taxon>
        <taxon>Triticodae</taxon>
        <taxon>Triticeae</taxon>
        <taxon>Triticinae</taxon>
        <taxon>Triticum</taxon>
    </lineage>
</organism>
<accession>A0A3B5ZRY0</accession>
<dbReference type="Gramene" id="TraesLDM1D03G00441790.1">
    <property type="protein sequence ID" value="TraesLDM1D03G00441790.1"/>
    <property type="gene ID" value="TraesLDM1D03G00441790"/>
</dbReference>
<dbReference type="Proteomes" id="UP000019116">
    <property type="component" value="Chromosome 1D"/>
</dbReference>
<feature type="chain" id="PRO_5043170535" evidence="2">
    <location>
        <begin position="23"/>
        <end position="84"/>
    </location>
</feature>
<feature type="region of interest" description="Disordered" evidence="1">
    <location>
        <begin position="64"/>
        <end position="84"/>
    </location>
</feature>
<evidence type="ECO:0000256" key="2">
    <source>
        <dbReference type="SAM" id="SignalP"/>
    </source>
</evidence>
<dbReference type="Gramene" id="TraesCLE_scaffold_106339_01G000100.1">
    <property type="protein sequence ID" value="TraesCLE_scaffold_106339_01G000100.1"/>
    <property type="gene ID" value="TraesCLE_scaffold_106339_01G000100"/>
</dbReference>
<sequence>MKNSKGALLAAMLLLVISSAAAGRDAPAAIAKENHLGTTLEQNGGFSESKGIAVREPIFRPPMNPPCASKVARTSGGAKEERLC</sequence>
<dbReference type="Gramene" id="TraesWEE_scaffold_108063_01G000200.1">
    <property type="protein sequence ID" value="TraesWEE_scaffold_108063_01G000200.1"/>
    <property type="gene ID" value="TraesWEE_scaffold_108063_01G000200"/>
</dbReference>
<dbReference type="GeneID" id="123180513"/>
<proteinExistence type="predicted"/>
<dbReference type="Gramene" id="TraesROB_scaffold_101432_01G000100.1">
    <property type="protein sequence ID" value="TraesROB_scaffold_101432_01G000100.1"/>
    <property type="gene ID" value="TraesROB_scaffold_101432_01G000100"/>
</dbReference>
<feature type="signal peptide" evidence="2">
    <location>
        <begin position="1"/>
        <end position="22"/>
    </location>
</feature>
<dbReference type="Gramene" id="TraesSYM1D03G00446520.1">
    <property type="protein sequence ID" value="TraesSYM1D03G00446520.1"/>
    <property type="gene ID" value="TraesSYM1D03G00446520"/>
</dbReference>
<evidence type="ECO:0000256" key="1">
    <source>
        <dbReference type="SAM" id="MobiDB-lite"/>
    </source>
</evidence>
<dbReference type="Gramene" id="TraesSTA1D03G00439080.1">
    <property type="protein sequence ID" value="TraesSTA1D03G00439080.1"/>
    <property type="gene ID" value="TraesSTA1D03G00439080"/>
</dbReference>
<protein>
    <submittedName>
        <fullName evidence="3">Uncharacterized protein</fullName>
    </submittedName>
</protein>
<dbReference type="Gramene" id="TraesCS1D03G0233400.1">
    <property type="protein sequence ID" value="TraesCS1D03G0233400.1.CDS"/>
    <property type="gene ID" value="TraesCS1D03G0233400"/>
</dbReference>
<dbReference type="Gramene" id="TraesRN1D0100240500.1">
    <property type="protein sequence ID" value="TraesRN1D0100240500.1"/>
    <property type="gene ID" value="TraesRN1D0100240500"/>
</dbReference>
<name>A0A3B5ZRY0_WHEAT</name>
<keyword evidence="4" id="KW-1185">Reference proteome</keyword>
<keyword evidence="2" id="KW-0732">Signal</keyword>
<evidence type="ECO:0000313" key="3">
    <source>
        <dbReference type="EnsemblPlants" id="TraesCS1D02G099300.1"/>
    </source>
</evidence>
<dbReference type="AlphaFoldDB" id="A0A3B5ZRY0"/>
<dbReference type="Gramene" id="TraesLAC1D03G00443640.1">
    <property type="protein sequence ID" value="TraesLAC1D03G00443640.1"/>
    <property type="gene ID" value="TraesLAC1D03G00443640"/>
</dbReference>
<dbReference type="Gramene" id="TraesPARA_EIv1.0_0249190.1">
    <property type="protein sequence ID" value="TraesPARA_EIv1.0_0249190.1.CDS"/>
    <property type="gene ID" value="TraesPARA_EIv1.0_0249190"/>
</dbReference>
<evidence type="ECO:0000313" key="4">
    <source>
        <dbReference type="Proteomes" id="UP000019116"/>
    </source>
</evidence>
<gene>
    <name evidence="3" type="primary">LOC123180513</name>
</gene>
<reference evidence="3" key="2">
    <citation type="submission" date="2018-10" db="UniProtKB">
        <authorList>
            <consortium name="EnsemblPlants"/>
        </authorList>
    </citation>
    <scope>IDENTIFICATION</scope>
</reference>
<dbReference type="Gramene" id="TraesJAG1D03G00439830.1">
    <property type="protein sequence ID" value="TraesJAG1D03G00439830.1"/>
    <property type="gene ID" value="TraesJAG1D03G00439830"/>
</dbReference>
<dbReference type="Gramene" id="TraesNOR1D03G00447420.1">
    <property type="protein sequence ID" value="TraesNOR1D03G00447420.1"/>
    <property type="gene ID" value="TraesNOR1D03G00447420"/>
</dbReference>